<organism evidence="1">
    <name type="scientific">Arundo donax</name>
    <name type="common">Giant reed</name>
    <name type="synonym">Donax arundinaceus</name>
    <dbReference type="NCBI Taxonomy" id="35708"/>
    <lineage>
        <taxon>Eukaryota</taxon>
        <taxon>Viridiplantae</taxon>
        <taxon>Streptophyta</taxon>
        <taxon>Embryophyta</taxon>
        <taxon>Tracheophyta</taxon>
        <taxon>Spermatophyta</taxon>
        <taxon>Magnoliopsida</taxon>
        <taxon>Liliopsida</taxon>
        <taxon>Poales</taxon>
        <taxon>Poaceae</taxon>
        <taxon>PACMAD clade</taxon>
        <taxon>Arundinoideae</taxon>
        <taxon>Arundineae</taxon>
        <taxon>Arundo</taxon>
    </lineage>
</organism>
<sequence>MLSGVVSVLVTTQSASTLI</sequence>
<proteinExistence type="predicted"/>
<protein>
    <submittedName>
        <fullName evidence="1">Uncharacterized protein</fullName>
    </submittedName>
</protein>
<dbReference type="AlphaFoldDB" id="A0A0A8ZKK6"/>
<name>A0A0A8ZKK6_ARUDO</name>
<dbReference type="EMBL" id="GBRH01260630">
    <property type="protein sequence ID" value="JAD37265.1"/>
    <property type="molecule type" value="Transcribed_RNA"/>
</dbReference>
<accession>A0A0A8ZKK6</accession>
<evidence type="ECO:0000313" key="1">
    <source>
        <dbReference type="EMBL" id="JAD37265.1"/>
    </source>
</evidence>
<reference evidence="1" key="1">
    <citation type="submission" date="2014-09" db="EMBL/GenBank/DDBJ databases">
        <authorList>
            <person name="Magalhaes I.L.F."/>
            <person name="Oliveira U."/>
            <person name="Santos F.R."/>
            <person name="Vidigal T.H.D.A."/>
            <person name="Brescovit A.D."/>
            <person name="Santos A.J."/>
        </authorList>
    </citation>
    <scope>NUCLEOTIDE SEQUENCE</scope>
    <source>
        <tissue evidence="1">Shoot tissue taken approximately 20 cm above the soil surface</tissue>
    </source>
</reference>
<reference evidence="1" key="2">
    <citation type="journal article" date="2015" name="Data Brief">
        <title>Shoot transcriptome of the giant reed, Arundo donax.</title>
        <authorList>
            <person name="Barrero R.A."/>
            <person name="Guerrero F.D."/>
            <person name="Moolhuijzen P."/>
            <person name="Goolsby J.A."/>
            <person name="Tidwell J."/>
            <person name="Bellgard S.E."/>
            <person name="Bellgard M.I."/>
        </authorList>
    </citation>
    <scope>NUCLEOTIDE SEQUENCE</scope>
    <source>
        <tissue evidence="1">Shoot tissue taken approximately 20 cm above the soil surface</tissue>
    </source>
</reference>